<comment type="caution">
    <text evidence="1">The sequence shown here is derived from an EMBL/GenBank/DDBJ whole genome shotgun (WGS) entry which is preliminary data.</text>
</comment>
<evidence type="ECO:0000313" key="2">
    <source>
        <dbReference type="Proteomes" id="UP000027238"/>
    </source>
</evidence>
<dbReference type="Proteomes" id="UP000027238">
    <property type="component" value="Unassembled WGS sequence"/>
</dbReference>
<accession>A0A066XUJ8</accession>
<dbReference type="GO" id="GO:0030170">
    <property type="term" value="F:pyridoxal phosphate binding"/>
    <property type="evidence" value="ECO:0007669"/>
    <property type="project" value="TreeGrafter"/>
</dbReference>
<evidence type="ECO:0000313" key="1">
    <source>
        <dbReference type="EMBL" id="KDN71369.1"/>
    </source>
</evidence>
<dbReference type="AlphaFoldDB" id="A0A066XUJ8"/>
<name>A0A066XUJ8_COLSU</name>
<dbReference type="PANTHER" id="PTHR30244">
    <property type="entry name" value="TRANSAMINASE"/>
    <property type="match status" value="1"/>
</dbReference>
<proteinExistence type="predicted"/>
<dbReference type="Gene3D" id="3.40.640.10">
    <property type="entry name" value="Type I PLP-dependent aspartate aminotransferase-like (Major domain)"/>
    <property type="match status" value="1"/>
</dbReference>
<dbReference type="HOGENOM" id="CLU_1180132_0_0_1"/>
<dbReference type="GO" id="GO:0000271">
    <property type="term" value="P:polysaccharide biosynthetic process"/>
    <property type="evidence" value="ECO:0007669"/>
    <property type="project" value="TreeGrafter"/>
</dbReference>
<dbReference type="OMA" id="CSATIGH"/>
<dbReference type="eggNOG" id="ENOG502S2DV">
    <property type="taxonomic scope" value="Eukaryota"/>
</dbReference>
<reference evidence="2" key="1">
    <citation type="journal article" date="2014" name="Genome Announc.">
        <title>Draft genome sequence of Colletotrichum sublineola, a destructive pathogen of cultivated sorghum.</title>
        <authorList>
            <person name="Baroncelli R."/>
            <person name="Sanz-Martin J.M."/>
            <person name="Rech G.E."/>
            <person name="Sukno S.A."/>
            <person name="Thon M.R."/>
        </authorList>
    </citation>
    <scope>NUCLEOTIDE SEQUENCE [LARGE SCALE GENOMIC DNA]</scope>
    <source>
        <strain evidence="2">TX430BB</strain>
    </source>
</reference>
<dbReference type="EMBL" id="JMSE01000199">
    <property type="protein sequence ID" value="KDN71369.1"/>
    <property type="molecule type" value="Genomic_DNA"/>
</dbReference>
<dbReference type="Pfam" id="PF01041">
    <property type="entry name" value="DegT_DnrJ_EryC1"/>
    <property type="match status" value="1"/>
</dbReference>
<evidence type="ECO:0008006" key="3">
    <source>
        <dbReference type="Google" id="ProtNLM"/>
    </source>
</evidence>
<dbReference type="InterPro" id="IPR000653">
    <property type="entry name" value="DegT/StrS_aminotransferase"/>
</dbReference>
<gene>
    <name evidence="1" type="ORF">CSUB01_12343</name>
</gene>
<dbReference type="SUPFAM" id="SSF53383">
    <property type="entry name" value="PLP-dependent transferases"/>
    <property type="match status" value="1"/>
</dbReference>
<organism evidence="1 2">
    <name type="scientific">Colletotrichum sublineola</name>
    <name type="common">Sorghum anthracnose fungus</name>
    <dbReference type="NCBI Taxonomy" id="1173701"/>
    <lineage>
        <taxon>Eukaryota</taxon>
        <taxon>Fungi</taxon>
        <taxon>Dikarya</taxon>
        <taxon>Ascomycota</taxon>
        <taxon>Pezizomycotina</taxon>
        <taxon>Sordariomycetes</taxon>
        <taxon>Hypocreomycetidae</taxon>
        <taxon>Glomerellales</taxon>
        <taxon>Glomerellaceae</taxon>
        <taxon>Colletotrichum</taxon>
        <taxon>Colletotrichum graminicola species complex</taxon>
    </lineage>
</organism>
<dbReference type="OrthoDB" id="416253at2759"/>
<sequence>MAAMIINIQPGDEVVFPSYTFVSTVNAFVARGAKPVFVDIEKNTMNLNVNLVEGAITERTRAIVPVHYAGIVCDMDGLMDIASRHHLVVVEDAAHSLTSKYRGTCSATIGHIGCISFHETKNITPGGQGGAVLVNRSELVDRAEVVSDNGTNRVQFLRGELPMYEWQDVGSNHIMSEFLLPFCGPISRWRMPFSRPDSEFGTDTKPHSIRSRTLMDGSTCQSYLRTASITDTFST</sequence>
<dbReference type="PANTHER" id="PTHR30244:SF34">
    <property type="entry name" value="DTDP-4-AMINO-4,6-DIDEOXYGALACTOSE TRANSAMINASE"/>
    <property type="match status" value="1"/>
</dbReference>
<keyword evidence="2" id="KW-1185">Reference proteome</keyword>
<dbReference type="STRING" id="1173701.A0A066XUJ8"/>
<dbReference type="InterPro" id="IPR015421">
    <property type="entry name" value="PyrdxlP-dep_Trfase_major"/>
</dbReference>
<dbReference type="InterPro" id="IPR015424">
    <property type="entry name" value="PyrdxlP-dep_Trfase"/>
</dbReference>
<protein>
    <recommendedName>
        <fullName evidence="3">TDP-4-keto-6-deoxy-D-glucose transaminase</fullName>
    </recommendedName>
</protein>
<dbReference type="GO" id="GO:0019180">
    <property type="term" value="F:dTDP-4-amino-4,6-dideoxygalactose transaminase activity"/>
    <property type="evidence" value="ECO:0007669"/>
    <property type="project" value="TreeGrafter"/>
</dbReference>